<dbReference type="EMBL" id="CAJOBC010083821">
    <property type="protein sequence ID" value="CAF4307426.1"/>
    <property type="molecule type" value="Genomic_DNA"/>
</dbReference>
<dbReference type="AlphaFoldDB" id="A0A815N5B3"/>
<organism evidence="3 6">
    <name type="scientific">Didymodactylos carnosus</name>
    <dbReference type="NCBI Taxonomy" id="1234261"/>
    <lineage>
        <taxon>Eukaryota</taxon>
        <taxon>Metazoa</taxon>
        <taxon>Spiralia</taxon>
        <taxon>Gnathifera</taxon>
        <taxon>Rotifera</taxon>
        <taxon>Eurotatoria</taxon>
        <taxon>Bdelloidea</taxon>
        <taxon>Philodinida</taxon>
        <taxon>Philodinidae</taxon>
        <taxon>Didymodactylos</taxon>
    </lineage>
</organism>
<reference evidence="3" key="1">
    <citation type="submission" date="2021-02" db="EMBL/GenBank/DDBJ databases">
        <authorList>
            <person name="Nowell W R."/>
        </authorList>
    </citation>
    <scope>NUCLEOTIDE SEQUENCE</scope>
</reference>
<feature type="region of interest" description="Disordered" evidence="1">
    <location>
        <begin position="105"/>
        <end position="141"/>
    </location>
</feature>
<proteinExistence type="predicted"/>
<evidence type="ECO:0000313" key="5">
    <source>
        <dbReference type="EMBL" id="CAF4307426.1"/>
    </source>
</evidence>
<evidence type="ECO:0000313" key="4">
    <source>
        <dbReference type="EMBL" id="CAF3589803.1"/>
    </source>
</evidence>
<accession>A0A815N5B3</accession>
<evidence type="ECO:0000256" key="1">
    <source>
        <dbReference type="SAM" id="MobiDB-lite"/>
    </source>
</evidence>
<evidence type="ECO:0000313" key="6">
    <source>
        <dbReference type="Proteomes" id="UP000663829"/>
    </source>
</evidence>
<evidence type="ECO:0000313" key="2">
    <source>
        <dbReference type="EMBL" id="CAF0806132.1"/>
    </source>
</evidence>
<comment type="caution">
    <text evidence="3">The sequence shown here is derived from an EMBL/GenBank/DDBJ whole genome shotgun (WGS) entry which is preliminary data.</text>
</comment>
<dbReference type="Proteomes" id="UP000681722">
    <property type="component" value="Unassembled WGS sequence"/>
</dbReference>
<name>A0A815N5B3_9BILA</name>
<dbReference type="Proteomes" id="UP000663829">
    <property type="component" value="Unassembled WGS sequence"/>
</dbReference>
<sequence length="141" mass="16442">MLDECLPTAVAKNKYLKTCHAHAHLYLGIETIQQFTILQRQAYPRNLYIMNLVGCYREPFNHQYEDALALQGSRLLISYINDIKMNIDSTDKGINILKSGHISHETQQHSMKVLNETHTSDTITRKKKEEKKENVKEKRTR</sequence>
<feature type="compositionally biased region" description="Basic and acidic residues" evidence="1">
    <location>
        <begin position="130"/>
        <end position="141"/>
    </location>
</feature>
<protein>
    <submittedName>
        <fullName evidence="3">Uncharacterized protein</fullName>
    </submittedName>
</protein>
<gene>
    <name evidence="3" type="ORF">GPM918_LOCUS33885</name>
    <name evidence="2" type="ORF">OVA965_LOCUS4907</name>
    <name evidence="5" type="ORF">SRO942_LOCUS34578</name>
    <name evidence="4" type="ORF">TMI583_LOCUS4905</name>
</gene>
<dbReference type="EMBL" id="CAJOBA010001329">
    <property type="protein sequence ID" value="CAF3589803.1"/>
    <property type="molecule type" value="Genomic_DNA"/>
</dbReference>
<dbReference type="Proteomes" id="UP000677228">
    <property type="component" value="Unassembled WGS sequence"/>
</dbReference>
<dbReference type="EMBL" id="CAJNOK010001329">
    <property type="protein sequence ID" value="CAF0806132.1"/>
    <property type="molecule type" value="Genomic_DNA"/>
</dbReference>
<dbReference type="Proteomes" id="UP000682733">
    <property type="component" value="Unassembled WGS sequence"/>
</dbReference>
<evidence type="ECO:0000313" key="3">
    <source>
        <dbReference type="EMBL" id="CAF1427356.1"/>
    </source>
</evidence>
<dbReference type="OrthoDB" id="2395269at2759"/>
<keyword evidence="6" id="KW-1185">Reference proteome</keyword>
<dbReference type="EMBL" id="CAJNOQ010018389">
    <property type="protein sequence ID" value="CAF1427356.1"/>
    <property type="molecule type" value="Genomic_DNA"/>
</dbReference>